<dbReference type="Proteomes" id="UP000054538">
    <property type="component" value="Unassembled WGS sequence"/>
</dbReference>
<dbReference type="InterPro" id="IPR009057">
    <property type="entry name" value="Homeodomain-like_sf"/>
</dbReference>
<reference evidence="2" key="2">
    <citation type="submission" date="2015-01" db="EMBL/GenBank/DDBJ databases">
        <title>Evolutionary Origins and Diversification of the Mycorrhizal Mutualists.</title>
        <authorList>
            <consortium name="DOE Joint Genome Institute"/>
            <consortium name="Mycorrhizal Genomics Consortium"/>
            <person name="Kohler A."/>
            <person name="Kuo A."/>
            <person name="Nagy L.G."/>
            <person name="Floudas D."/>
            <person name="Copeland A."/>
            <person name="Barry K.W."/>
            <person name="Cichocki N."/>
            <person name="Veneault-Fourrey C."/>
            <person name="LaButti K."/>
            <person name="Lindquist E.A."/>
            <person name="Lipzen A."/>
            <person name="Lundell T."/>
            <person name="Morin E."/>
            <person name="Murat C."/>
            <person name="Riley R."/>
            <person name="Ohm R."/>
            <person name="Sun H."/>
            <person name="Tunlid A."/>
            <person name="Henrissat B."/>
            <person name="Grigoriev I.V."/>
            <person name="Hibbett D.S."/>
            <person name="Martin F."/>
        </authorList>
    </citation>
    <scope>NUCLEOTIDE SEQUENCE [LARGE SCALE GENOMIC DNA]</scope>
    <source>
        <strain evidence="2">Ve08.2h10</strain>
    </source>
</reference>
<reference evidence="1 2" key="1">
    <citation type="submission" date="2014-04" db="EMBL/GenBank/DDBJ databases">
        <authorList>
            <consortium name="DOE Joint Genome Institute"/>
            <person name="Kuo A."/>
            <person name="Kohler A."/>
            <person name="Jargeat P."/>
            <person name="Nagy L.G."/>
            <person name="Floudas D."/>
            <person name="Copeland A."/>
            <person name="Barry K.W."/>
            <person name="Cichocki N."/>
            <person name="Veneault-Fourrey C."/>
            <person name="LaButti K."/>
            <person name="Lindquist E.A."/>
            <person name="Lipzen A."/>
            <person name="Lundell T."/>
            <person name="Morin E."/>
            <person name="Murat C."/>
            <person name="Sun H."/>
            <person name="Tunlid A."/>
            <person name="Henrissat B."/>
            <person name="Grigoriev I.V."/>
            <person name="Hibbett D.S."/>
            <person name="Martin F."/>
            <person name="Nordberg H.P."/>
            <person name="Cantor M.N."/>
            <person name="Hua S.X."/>
        </authorList>
    </citation>
    <scope>NUCLEOTIDE SEQUENCE [LARGE SCALE GENOMIC DNA]</scope>
    <source>
        <strain evidence="1 2">Ve08.2h10</strain>
    </source>
</reference>
<keyword evidence="2" id="KW-1185">Reference proteome</keyword>
<dbReference type="HOGENOM" id="CLU_056788_1_8_1"/>
<dbReference type="OrthoDB" id="3255572at2759"/>
<name>A0A0D0DFF9_9AGAM</name>
<organism evidence="1 2">
    <name type="scientific">Paxillus rubicundulus Ve08.2h10</name>
    <dbReference type="NCBI Taxonomy" id="930991"/>
    <lineage>
        <taxon>Eukaryota</taxon>
        <taxon>Fungi</taxon>
        <taxon>Dikarya</taxon>
        <taxon>Basidiomycota</taxon>
        <taxon>Agaricomycotina</taxon>
        <taxon>Agaricomycetes</taxon>
        <taxon>Agaricomycetidae</taxon>
        <taxon>Boletales</taxon>
        <taxon>Paxilineae</taxon>
        <taxon>Paxillaceae</taxon>
        <taxon>Paxillus</taxon>
    </lineage>
</organism>
<feature type="non-terminal residue" evidence="1">
    <location>
        <position position="116"/>
    </location>
</feature>
<proteinExistence type="predicted"/>
<sequence length="116" mass="13021">TMGNRCISNDIKECALHLWEIGWTMEDICFSLGVSCSSVYHWEAIFNELSAVAQRPSPLQGPTQILTQALLAACEWLFKEESDLYLDEVITWLALVHKIQISSATLSHNPQEIGLT</sequence>
<evidence type="ECO:0000313" key="2">
    <source>
        <dbReference type="Proteomes" id="UP000054538"/>
    </source>
</evidence>
<dbReference type="AlphaFoldDB" id="A0A0D0DFF9"/>
<dbReference type="EMBL" id="KN826175">
    <property type="protein sequence ID" value="KIK79824.1"/>
    <property type="molecule type" value="Genomic_DNA"/>
</dbReference>
<feature type="non-terminal residue" evidence="1">
    <location>
        <position position="1"/>
    </location>
</feature>
<dbReference type="SUPFAM" id="SSF46689">
    <property type="entry name" value="Homeodomain-like"/>
    <property type="match status" value="1"/>
</dbReference>
<evidence type="ECO:0000313" key="1">
    <source>
        <dbReference type="EMBL" id="KIK79824.1"/>
    </source>
</evidence>
<protein>
    <submittedName>
        <fullName evidence="1">Uncharacterized protein</fullName>
    </submittedName>
</protein>
<dbReference type="InParanoid" id="A0A0D0DFF9"/>
<gene>
    <name evidence="1" type="ORF">PAXRUDRAFT_87890</name>
</gene>
<accession>A0A0D0DFF9</accession>